<organism evidence="1">
    <name type="scientific">Anguilla anguilla</name>
    <name type="common">European freshwater eel</name>
    <name type="synonym">Muraena anguilla</name>
    <dbReference type="NCBI Taxonomy" id="7936"/>
    <lineage>
        <taxon>Eukaryota</taxon>
        <taxon>Metazoa</taxon>
        <taxon>Chordata</taxon>
        <taxon>Craniata</taxon>
        <taxon>Vertebrata</taxon>
        <taxon>Euteleostomi</taxon>
        <taxon>Actinopterygii</taxon>
        <taxon>Neopterygii</taxon>
        <taxon>Teleostei</taxon>
        <taxon>Anguilliformes</taxon>
        <taxon>Anguillidae</taxon>
        <taxon>Anguilla</taxon>
    </lineage>
</organism>
<dbReference type="AlphaFoldDB" id="A0A0E9UDM7"/>
<protein>
    <submittedName>
        <fullName evidence="1">Uncharacterized protein</fullName>
    </submittedName>
</protein>
<evidence type="ECO:0000313" key="1">
    <source>
        <dbReference type="EMBL" id="JAH63068.1"/>
    </source>
</evidence>
<reference evidence="1" key="2">
    <citation type="journal article" date="2015" name="Fish Shellfish Immunol.">
        <title>Early steps in the European eel (Anguilla anguilla)-Vibrio vulnificus interaction in the gills: Role of the RtxA13 toxin.</title>
        <authorList>
            <person name="Callol A."/>
            <person name="Pajuelo D."/>
            <person name="Ebbesson L."/>
            <person name="Teles M."/>
            <person name="MacKenzie S."/>
            <person name="Amaro C."/>
        </authorList>
    </citation>
    <scope>NUCLEOTIDE SEQUENCE</scope>
</reference>
<reference evidence="1" key="1">
    <citation type="submission" date="2014-11" db="EMBL/GenBank/DDBJ databases">
        <authorList>
            <person name="Amaro Gonzalez C."/>
        </authorList>
    </citation>
    <scope>NUCLEOTIDE SEQUENCE</scope>
</reference>
<proteinExistence type="predicted"/>
<accession>A0A0E9UDM7</accession>
<sequence length="20" mass="2389">MSDSSKRHTRQLTLMLSYYA</sequence>
<dbReference type="EMBL" id="GBXM01045509">
    <property type="protein sequence ID" value="JAH63068.1"/>
    <property type="molecule type" value="Transcribed_RNA"/>
</dbReference>
<name>A0A0E9UDM7_ANGAN</name>